<dbReference type="Proteomes" id="UP000241546">
    <property type="component" value="Unassembled WGS sequence"/>
</dbReference>
<keyword evidence="1" id="KW-0472">Membrane</keyword>
<keyword evidence="3" id="KW-1185">Reference proteome</keyword>
<organism evidence="2 3">
    <name type="scientific">Trichoderma citrinoviride</name>
    <dbReference type="NCBI Taxonomy" id="58853"/>
    <lineage>
        <taxon>Eukaryota</taxon>
        <taxon>Fungi</taxon>
        <taxon>Dikarya</taxon>
        <taxon>Ascomycota</taxon>
        <taxon>Pezizomycotina</taxon>
        <taxon>Sordariomycetes</taxon>
        <taxon>Hypocreomycetidae</taxon>
        <taxon>Hypocreales</taxon>
        <taxon>Hypocreaceae</taxon>
        <taxon>Trichoderma</taxon>
    </lineage>
</organism>
<protein>
    <submittedName>
        <fullName evidence="2">Glycosyltransferase family 8 protein</fullName>
    </submittedName>
</protein>
<sequence length="393" mass="45434">MTISFEKSTAHCVAALTSGRCRAVLVVAVIIVTIYAFLCRTDDFYHPERPYVLDRNSKTTDGTDWSRFAYTQYVTSSVYLCNSVMLLEQLHRLGSRADRVLMYPAKMLPDPETWDDGGFRDAELLIKARDEYGVKLKPIQVQHRETINDTWSDSYTKLLAFNQTHYERVIAIDADVTLLKHMDELFLLPPCPIAMPRAYWLLDDDDDDDDDTNKTTMSSRMTLASHVMVIQPSEREFARIQKSVERAADDEYDMELLNKMYANTAMVLPHRPFAMISSEFREANHSLYLGSDADAEEEWDPAAVLNEARTVHFSDYPVPKPWKEHLTAYDEMSIRKLEPKCAMKKKKKNDEGEDDVGEDCSARDAWRWLYSDFRERKAVSLFLVDMFFVDEMG</sequence>
<keyword evidence="1" id="KW-0812">Transmembrane</keyword>
<name>A0A2T4B604_9HYPO</name>
<keyword evidence="1" id="KW-1133">Transmembrane helix</keyword>
<dbReference type="EMBL" id="KZ680216">
    <property type="protein sequence ID" value="PTB64708.1"/>
    <property type="molecule type" value="Genomic_DNA"/>
</dbReference>
<feature type="transmembrane region" description="Helical" evidence="1">
    <location>
        <begin position="21"/>
        <end position="38"/>
    </location>
</feature>
<dbReference type="InterPro" id="IPR029044">
    <property type="entry name" value="Nucleotide-diphossugar_trans"/>
</dbReference>
<dbReference type="GeneID" id="36604165"/>
<evidence type="ECO:0000256" key="1">
    <source>
        <dbReference type="SAM" id="Phobius"/>
    </source>
</evidence>
<evidence type="ECO:0000313" key="2">
    <source>
        <dbReference type="EMBL" id="PTB64708.1"/>
    </source>
</evidence>
<gene>
    <name evidence="2" type="ORF">BBK36DRAFT_1177196</name>
</gene>
<dbReference type="Gene3D" id="3.90.550.10">
    <property type="entry name" value="Spore Coat Polysaccharide Biosynthesis Protein SpsA, Chain A"/>
    <property type="match status" value="1"/>
</dbReference>
<accession>A0A2T4B604</accession>
<reference evidence="3" key="1">
    <citation type="submission" date="2016-07" db="EMBL/GenBank/DDBJ databases">
        <title>Multiple horizontal gene transfer events from other fungi enriched the ability of initially mycotrophic Trichoderma (Ascomycota) to feed on dead plant biomass.</title>
        <authorList>
            <consortium name="DOE Joint Genome Institute"/>
            <person name="Atanasova L."/>
            <person name="Chenthamara K."/>
            <person name="Zhang J."/>
            <person name="Grujic M."/>
            <person name="Henrissat B."/>
            <person name="Kuo A."/>
            <person name="Aerts A."/>
            <person name="Salamov A."/>
            <person name="Lipzen A."/>
            <person name="Labutti K."/>
            <person name="Barry K."/>
            <person name="Miao Y."/>
            <person name="Rahimi M.J."/>
            <person name="Shen Q."/>
            <person name="Grigoriev I.V."/>
            <person name="Kubicek C.P."/>
            <person name="Druzhinina I.S."/>
        </authorList>
    </citation>
    <scope>NUCLEOTIDE SEQUENCE [LARGE SCALE GENOMIC DNA]</scope>
    <source>
        <strain evidence="3">TUCIM 6016</strain>
    </source>
</reference>
<dbReference type="RefSeq" id="XP_024748028.1">
    <property type="nucleotide sequence ID" value="XM_024896047.1"/>
</dbReference>
<proteinExistence type="predicted"/>
<evidence type="ECO:0000313" key="3">
    <source>
        <dbReference type="Proteomes" id="UP000241546"/>
    </source>
</evidence>
<dbReference type="SUPFAM" id="SSF53448">
    <property type="entry name" value="Nucleotide-diphospho-sugar transferases"/>
    <property type="match status" value="1"/>
</dbReference>
<keyword evidence="2" id="KW-0808">Transferase</keyword>
<dbReference type="AlphaFoldDB" id="A0A2T4B604"/>
<dbReference type="InterPro" id="IPR050587">
    <property type="entry name" value="GNT1/Glycosyltrans_8"/>
</dbReference>
<dbReference type="OrthoDB" id="2014201at2759"/>
<dbReference type="PANTHER" id="PTHR11183">
    <property type="entry name" value="GLYCOGENIN SUBFAMILY MEMBER"/>
    <property type="match status" value="1"/>
</dbReference>
<dbReference type="GO" id="GO:0016740">
    <property type="term" value="F:transferase activity"/>
    <property type="evidence" value="ECO:0007669"/>
    <property type="project" value="UniProtKB-KW"/>
</dbReference>